<dbReference type="GO" id="GO:0003723">
    <property type="term" value="F:RNA binding"/>
    <property type="evidence" value="ECO:0007669"/>
    <property type="project" value="InterPro"/>
</dbReference>
<dbReference type="GO" id="GO:0071031">
    <property type="term" value="P:nuclear mRNA surveillance of mRNA 3'-end processing"/>
    <property type="evidence" value="ECO:0007669"/>
    <property type="project" value="TreeGrafter"/>
</dbReference>
<dbReference type="GO" id="GO:0000175">
    <property type="term" value="F:3'-5'-RNA exonuclease activity"/>
    <property type="evidence" value="ECO:0007669"/>
    <property type="project" value="TreeGrafter"/>
</dbReference>
<dbReference type="GO" id="GO:0000176">
    <property type="term" value="C:nuclear exosome (RNase complex)"/>
    <property type="evidence" value="ECO:0007669"/>
    <property type="project" value="TreeGrafter"/>
</dbReference>
<dbReference type="Pfam" id="PF00773">
    <property type="entry name" value="RNB"/>
    <property type="match status" value="1"/>
</dbReference>
<keyword evidence="3" id="KW-1185">Reference proteome</keyword>
<protein>
    <submittedName>
        <fullName evidence="2">RNB-like protein</fullName>
    </submittedName>
</protein>
<dbReference type="PANTHER" id="PTHR23355:SF35">
    <property type="entry name" value="EXOSOME COMPLEX EXONUCLEASE RRP44"/>
    <property type="match status" value="1"/>
</dbReference>
<reference evidence="2 3" key="1">
    <citation type="submission" date="2015-09" db="EMBL/GenBank/DDBJ databases">
        <title>Draft genome of the parasitic nematode Teladorsagia circumcincta isolate WARC Sus (inbred).</title>
        <authorList>
            <person name="Mitreva M."/>
        </authorList>
    </citation>
    <scope>NUCLEOTIDE SEQUENCE [LARGE SCALE GENOMIC DNA]</scope>
    <source>
        <strain evidence="2 3">S</strain>
    </source>
</reference>
<gene>
    <name evidence="2" type="ORF">TELCIR_10897</name>
</gene>
<dbReference type="GO" id="GO:0000177">
    <property type="term" value="C:cytoplasmic exosome (RNase complex)"/>
    <property type="evidence" value="ECO:0007669"/>
    <property type="project" value="TreeGrafter"/>
</dbReference>
<evidence type="ECO:0000313" key="3">
    <source>
        <dbReference type="Proteomes" id="UP000230423"/>
    </source>
</evidence>
<accession>A0A2G9UAW3</accession>
<dbReference type="InterPro" id="IPR050180">
    <property type="entry name" value="RNR_Ribonuclease"/>
</dbReference>
<evidence type="ECO:0000313" key="2">
    <source>
        <dbReference type="EMBL" id="PIO67358.1"/>
    </source>
</evidence>
<dbReference type="SUPFAM" id="SSF50249">
    <property type="entry name" value="Nucleic acid-binding proteins"/>
    <property type="match status" value="1"/>
</dbReference>
<dbReference type="InterPro" id="IPR001900">
    <property type="entry name" value="RNase_II/R"/>
</dbReference>
<dbReference type="GO" id="GO:0004519">
    <property type="term" value="F:endonuclease activity"/>
    <property type="evidence" value="ECO:0007669"/>
    <property type="project" value="TreeGrafter"/>
</dbReference>
<proteinExistence type="predicted"/>
<sequence>MAAYDSSSSGGKIIYENYLSHDEITKGIAHGTIKKGTFSKVRLRDVEDLEMKADDEAEPDDSEEAPKVKRAKLTPVLLLEHDIPHAPFSDGVLECLPSEDWKPDLKPPRIDLRHLTICSNDDVTIGLRGLMKLSKVLNKRRTANGALTLASSEVRFDMDWETRTPKSVQEKKHLDTHSMVEEFMLLANISVAEKILAEYPDCAMLRRHPVPTEASYKPLIEVT</sequence>
<feature type="domain" description="RNB" evidence="1">
    <location>
        <begin position="123"/>
        <end position="221"/>
    </location>
</feature>
<dbReference type="PANTHER" id="PTHR23355">
    <property type="entry name" value="RIBONUCLEASE"/>
    <property type="match status" value="1"/>
</dbReference>
<dbReference type="EMBL" id="KZ347647">
    <property type="protein sequence ID" value="PIO67358.1"/>
    <property type="molecule type" value="Genomic_DNA"/>
</dbReference>
<evidence type="ECO:0000259" key="1">
    <source>
        <dbReference type="Pfam" id="PF00773"/>
    </source>
</evidence>
<dbReference type="Proteomes" id="UP000230423">
    <property type="component" value="Unassembled WGS sequence"/>
</dbReference>
<dbReference type="InterPro" id="IPR012340">
    <property type="entry name" value="NA-bd_OB-fold"/>
</dbReference>
<dbReference type="OrthoDB" id="372421at2759"/>
<dbReference type="GO" id="GO:0016075">
    <property type="term" value="P:rRNA catabolic process"/>
    <property type="evidence" value="ECO:0007669"/>
    <property type="project" value="TreeGrafter"/>
</dbReference>
<dbReference type="AlphaFoldDB" id="A0A2G9UAW3"/>
<name>A0A2G9UAW3_TELCI</name>
<organism evidence="2 3">
    <name type="scientific">Teladorsagia circumcincta</name>
    <name type="common">Brown stomach worm</name>
    <name type="synonym">Ostertagia circumcincta</name>
    <dbReference type="NCBI Taxonomy" id="45464"/>
    <lineage>
        <taxon>Eukaryota</taxon>
        <taxon>Metazoa</taxon>
        <taxon>Ecdysozoa</taxon>
        <taxon>Nematoda</taxon>
        <taxon>Chromadorea</taxon>
        <taxon>Rhabditida</taxon>
        <taxon>Rhabditina</taxon>
        <taxon>Rhabditomorpha</taxon>
        <taxon>Strongyloidea</taxon>
        <taxon>Trichostrongylidae</taxon>
        <taxon>Teladorsagia</taxon>
    </lineage>
</organism>